<keyword evidence="3" id="KW-1185">Reference proteome</keyword>
<evidence type="ECO:0000256" key="1">
    <source>
        <dbReference type="SAM" id="Coils"/>
    </source>
</evidence>
<feature type="non-terminal residue" evidence="2">
    <location>
        <position position="1"/>
    </location>
</feature>
<dbReference type="InterPro" id="IPR038826">
    <property type="entry name" value="CCDC178"/>
</dbReference>
<evidence type="ECO:0000313" key="3">
    <source>
        <dbReference type="Proteomes" id="UP000018936"/>
    </source>
</evidence>
<accession>V8NXR8</accession>
<dbReference type="PANTHER" id="PTHR35088:SF1">
    <property type="entry name" value="COILED-COIL DOMAIN-CONTAINING PROTEIN 178"/>
    <property type="match status" value="1"/>
</dbReference>
<comment type="caution">
    <text evidence="2">The sequence shown here is derived from an EMBL/GenBank/DDBJ whole genome shotgun (WGS) entry which is preliminary data.</text>
</comment>
<dbReference type="AlphaFoldDB" id="V8NXR8"/>
<keyword evidence="1" id="KW-0175">Coiled coil</keyword>
<dbReference type="EMBL" id="AZIM01001453">
    <property type="protein sequence ID" value="ETE66860.1"/>
    <property type="molecule type" value="Genomic_DNA"/>
</dbReference>
<protein>
    <submittedName>
        <fullName evidence="2">Uncharacterized protein</fullName>
    </submittedName>
</protein>
<feature type="coiled-coil region" evidence="1">
    <location>
        <begin position="132"/>
        <end position="159"/>
    </location>
</feature>
<proteinExistence type="predicted"/>
<evidence type="ECO:0000313" key="2">
    <source>
        <dbReference type="EMBL" id="ETE66860.1"/>
    </source>
</evidence>
<organism evidence="2 3">
    <name type="scientific">Ophiophagus hannah</name>
    <name type="common">King cobra</name>
    <name type="synonym">Naja hannah</name>
    <dbReference type="NCBI Taxonomy" id="8665"/>
    <lineage>
        <taxon>Eukaryota</taxon>
        <taxon>Metazoa</taxon>
        <taxon>Chordata</taxon>
        <taxon>Craniata</taxon>
        <taxon>Vertebrata</taxon>
        <taxon>Euteleostomi</taxon>
        <taxon>Lepidosauria</taxon>
        <taxon>Squamata</taxon>
        <taxon>Bifurcata</taxon>
        <taxon>Unidentata</taxon>
        <taxon>Episquamata</taxon>
        <taxon>Toxicofera</taxon>
        <taxon>Serpentes</taxon>
        <taxon>Colubroidea</taxon>
        <taxon>Elapidae</taxon>
        <taxon>Elapinae</taxon>
        <taxon>Ophiophagus</taxon>
    </lineage>
</organism>
<reference evidence="2 3" key="1">
    <citation type="journal article" date="2013" name="Proc. Natl. Acad. Sci. U.S.A.">
        <title>The king cobra genome reveals dynamic gene evolution and adaptation in the snake venom system.</title>
        <authorList>
            <person name="Vonk F.J."/>
            <person name="Casewell N.R."/>
            <person name="Henkel C.V."/>
            <person name="Heimberg A.M."/>
            <person name="Jansen H.J."/>
            <person name="McCleary R.J."/>
            <person name="Kerkkamp H.M."/>
            <person name="Vos R.A."/>
            <person name="Guerreiro I."/>
            <person name="Calvete J.J."/>
            <person name="Wuster W."/>
            <person name="Woods A.E."/>
            <person name="Logan J.M."/>
            <person name="Harrison R.A."/>
            <person name="Castoe T.A."/>
            <person name="de Koning A.P."/>
            <person name="Pollock D.D."/>
            <person name="Yandell M."/>
            <person name="Calderon D."/>
            <person name="Renjifo C."/>
            <person name="Currier R.B."/>
            <person name="Salgado D."/>
            <person name="Pla D."/>
            <person name="Sanz L."/>
            <person name="Hyder A.S."/>
            <person name="Ribeiro J.M."/>
            <person name="Arntzen J.W."/>
            <person name="van den Thillart G.E."/>
            <person name="Boetzer M."/>
            <person name="Pirovano W."/>
            <person name="Dirks R.P."/>
            <person name="Spaink H.P."/>
            <person name="Duboule D."/>
            <person name="McGlinn E."/>
            <person name="Kini R.M."/>
            <person name="Richardson M.K."/>
        </authorList>
    </citation>
    <scope>NUCLEOTIDE SEQUENCE</scope>
    <source>
        <tissue evidence="2">Blood</tissue>
    </source>
</reference>
<name>V8NXR8_OPHHA</name>
<dbReference type="PANTHER" id="PTHR35088">
    <property type="entry name" value="COILED-COIL DOMAIN-CONTAINING PROTEIN 178"/>
    <property type="match status" value="1"/>
</dbReference>
<sequence>METGITKSRLQHATRAAERRERQGRAYKYKRQKRIVADINENISVGIPNKQRSCAAVNTPATCVNKAINLIQDLEVKLEESFLQFFRSVLQGNIKMKLKLYILAKCAVTFNNTTCFLIEDIQSLKQKTSAVVAEVIELISRLENERKDAEEALEFEKQHRKKLYLNSDKLSFWRLQQLPKAVQKEWEKCLQDIIELQWHFEEKNEQLQDALTQLTKIEGANSVIQKQINFMKKYSPLLEEKLCHEDDSMKEVKILFEEVRDSIF</sequence>
<gene>
    <name evidence="2" type="ORF">L345_07355</name>
</gene>
<dbReference type="OrthoDB" id="10010556at2759"/>
<dbReference type="Proteomes" id="UP000018936">
    <property type="component" value="Unassembled WGS sequence"/>
</dbReference>